<evidence type="ECO:0000313" key="3">
    <source>
        <dbReference type="Proteomes" id="UP000037854"/>
    </source>
</evidence>
<dbReference type="RefSeq" id="WP_047185237.1">
    <property type="nucleotide sequence ID" value="NZ_JAHHXM010000007.1"/>
</dbReference>
<proteinExistence type="predicted"/>
<keyword evidence="1" id="KW-1133">Transmembrane helix</keyword>
<feature type="transmembrane region" description="Helical" evidence="1">
    <location>
        <begin position="6"/>
        <end position="28"/>
    </location>
</feature>
<name>A0ABR5MNS9_9BACI</name>
<dbReference type="Proteomes" id="UP000037854">
    <property type="component" value="Unassembled WGS sequence"/>
</dbReference>
<sequence length="162" mass="19046">MESLPQIFLVIYMIIFSITLVASIVYWVKQRFSALAAIAMILSLLIPLVSFVYTAQRKTGNGYEFMLEKVFDLNGLAITLMIGYVYIIGWLIFVITELLTRLYHVPFINEKLKPMFQKMEEHWIKKGIPPLKRFFSLIREKLPKRRKKADETLEEEHKQSSQ</sequence>
<dbReference type="EMBL" id="LGTK01000001">
    <property type="protein sequence ID" value="KPH79248.1"/>
    <property type="molecule type" value="Genomic_DNA"/>
</dbReference>
<evidence type="ECO:0000313" key="2">
    <source>
        <dbReference type="EMBL" id="KPH79248.1"/>
    </source>
</evidence>
<keyword evidence="1" id="KW-0812">Transmembrane</keyword>
<accession>A0ABR5MNS9</accession>
<reference evidence="2 3" key="1">
    <citation type="submission" date="2015-07" db="EMBL/GenBank/DDBJ databases">
        <title>High-quality draft genome sequence of Oceanobacillus caeni HM6, a bacillus isolated from a human feces.</title>
        <authorList>
            <person name="Kumar J."/>
            <person name="Verma M.K."/>
            <person name="Pandey R."/>
            <person name="Bhambi M."/>
            <person name="Chauhan N."/>
        </authorList>
    </citation>
    <scope>NUCLEOTIDE SEQUENCE [LARGE SCALE GENOMIC DNA]</scope>
    <source>
        <strain evidence="2 3">HM6</strain>
    </source>
</reference>
<gene>
    <name evidence="2" type="ORF">AFL42_00645</name>
</gene>
<keyword evidence="1" id="KW-0472">Membrane</keyword>
<keyword evidence="3" id="KW-1185">Reference proteome</keyword>
<feature type="transmembrane region" description="Helical" evidence="1">
    <location>
        <begin position="75"/>
        <end position="95"/>
    </location>
</feature>
<organism evidence="2 3">
    <name type="scientific">Oceanobacillus caeni</name>
    <dbReference type="NCBI Taxonomy" id="405946"/>
    <lineage>
        <taxon>Bacteria</taxon>
        <taxon>Bacillati</taxon>
        <taxon>Bacillota</taxon>
        <taxon>Bacilli</taxon>
        <taxon>Bacillales</taxon>
        <taxon>Bacillaceae</taxon>
        <taxon>Oceanobacillus</taxon>
    </lineage>
</organism>
<feature type="transmembrane region" description="Helical" evidence="1">
    <location>
        <begin position="35"/>
        <end position="55"/>
    </location>
</feature>
<evidence type="ECO:0000256" key="1">
    <source>
        <dbReference type="SAM" id="Phobius"/>
    </source>
</evidence>
<protein>
    <submittedName>
        <fullName evidence="2">Uncharacterized protein</fullName>
    </submittedName>
</protein>
<comment type="caution">
    <text evidence="2">The sequence shown here is derived from an EMBL/GenBank/DDBJ whole genome shotgun (WGS) entry which is preliminary data.</text>
</comment>